<evidence type="ECO:0000259" key="2">
    <source>
        <dbReference type="Pfam" id="PF00171"/>
    </source>
</evidence>
<accession>A0ABY6P1A3</accession>
<dbReference type="PANTHER" id="PTHR11699">
    <property type="entry name" value="ALDEHYDE DEHYDROGENASE-RELATED"/>
    <property type="match status" value="1"/>
</dbReference>
<dbReference type="RefSeq" id="WP_265383537.1">
    <property type="nucleotide sequence ID" value="NZ_CP110615.1"/>
</dbReference>
<dbReference type="InterPro" id="IPR016161">
    <property type="entry name" value="Ald_DH/histidinol_DH"/>
</dbReference>
<reference evidence="3" key="1">
    <citation type="submission" date="2022-10" db="EMBL/GenBank/DDBJ databases">
        <title>Rhodococcus sp.75.</title>
        <authorList>
            <person name="Sun M."/>
        </authorList>
    </citation>
    <scope>NUCLEOTIDE SEQUENCE</scope>
    <source>
        <strain evidence="3">75</strain>
    </source>
</reference>
<sequence>MSSGDATPVRTLGLLVGGRSVASETGRTYPVADTRHVLLAHVALASRKDVRDAVVAASAGAQSWSATPAHRRGYALHRVVETLHERRTELVDAVAAAEGVPGRRATALVAAALERWEHHAGWADKLGAVLGTGTAEWGRLRGDTTPEPVGVAAVLAPQSSSLLGLVSVLAPVLATGCTCVLVASQDRPLPALVLAGAVVAAGLPDGVVNVLTGRTAELAPWLAGHRDVQAVDLCGAPAAQRVDLEQVAAGSVKRVLAAPSSEPDWSRPPEVGALRRLLEPRTVWRPLG</sequence>
<dbReference type="InterPro" id="IPR016162">
    <property type="entry name" value="Ald_DH_N"/>
</dbReference>
<protein>
    <submittedName>
        <fullName evidence="3">Aldehyde dehydrogenase family protein</fullName>
    </submittedName>
</protein>
<dbReference type="Pfam" id="PF00171">
    <property type="entry name" value="Aldedh"/>
    <property type="match status" value="1"/>
</dbReference>
<organism evidence="3 4">
    <name type="scientific">Rhodococcus antarcticus</name>
    <dbReference type="NCBI Taxonomy" id="2987751"/>
    <lineage>
        <taxon>Bacteria</taxon>
        <taxon>Bacillati</taxon>
        <taxon>Actinomycetota</taxon>
        <taxon>Actinomycetes</taxon>
        <taxon>Mycobacteriales</taxon>
        <taxon>Nocardiaceae</taxon>
        <taxon>Rhodococcus</taxon>
    </lineage>
</organism>
<proteinExistence type="predicted"/>
<dbReference type="EMBL" id="CP110615">
    <property type="protein sequence ID" value="UZJ25432.1"/>
    <property type="molecule type" value="Genomic_DNA"/>
</dbReference>
<dbReference type="InterPro" id="IPR015590">
    <property type="entry name" value="Aldehyde_DH_dom"/>
</dbReference>
<feature type="domain" description="Aldehyde dehydrogenase" evidence="2">
    <location>
        <begin position="35"/>
        <end position="256"/>
    </location>
</feature>
<evidence type="ECO:0000256" key="1">
    <source>
        <dbReference type="ARBA" id="ARBA00023002"/>
    </source>
</evidence>
<name>A0ABY6P1A3_9NOCA</name>
<dbReference type="Proteomes" id="UP001164965">
    <property type="component" value="Chromosome"/>
</dbReference>
<evidence type="ECO:0000313" key="3">
    <source>
        <dbReference type="EMBL" id="UZJ25432.1"/>
    </source>
</evidence>
<keyword evidence="1" id="KW-0560">Oxidoreductase</keyword>
<evidence type="ECO:0000313" key="4">
    <source>
        <dbReference type="Proteomes" id="UP001164965"/>
    </source>
</evidence>
<gene>
    <name evidence="3" type="ORF">RHODO2019_02850</name>
</gene>
<dbReference type="Gene3D" id="3.40.605.10">
    <property type="entry name" value="Aldehyde Dehydrogenase, Chain A, domain 1"/>
    <property type="match status" value="1"/>
</dbReference>
<keyword evidence="4" id="KW-1185">Reference proteome</keyword>
<dbReference type="SUPFAM" id="SSF53720">
    <property type="entry name" value="ALDH-like"/>
    <property type="match status" value="1"/>
</dbReference>